<keyword evidence="1" id="KW-0175">Coiled coil</keyword>
<dbReference type="EMBL" id="CP151261">
    <property type="protein sequence ID" value="WZH43380.1"/>
    <property type="molecule type" value="Genomic_DNA"/>
</dbReference>
<gene>
    <name evidence="3" type="ORF">QYS62_004384</name>
</gene>
<keyword evidence="2" id="KW-0812">Transmembrane</keyword>
<organism evidence="3 4">
    <name type="scientific">Fusarium acuminatum</name>
    <dbReference type="NCBI Taxonomy" id="5515"/>
    <lineage>
        <taxon>Eukaryota</taxon>
        <taxon>Fungi</taxon>
        <taxon>Dikarya</taxon>
        <taxon>Ascomycota</taxon>
        <taxon>Pezizomycotina</taxon>
        <taxon>Sordariomycetes</taxon>
        <taxon>Hypocreomycetidae</taxon>
        <taxon>Hypocreales</taxon>
        <taxon>Nectriaceae</taxon>
        <taxon>Fusarium</taxon>
        <taxon>Fusarium tricinctum species complex</taxon>
    </lineage>
</organism>
<evidence type="ECO:0000313" key="3">
    <source>
        <dbReference type="EMBL" id="WZH43380.1"/>
    </source>
</evidence>
<accession>A0ABZ2WT12</accession>
<protein>
    <submittedName>
        <fullName evidence="3">Uncharacterized protein</fullName>
    </submittedName>
</protein>
<evidence type="ECO:0000313" key="4">
    <source>
        <dbReference type="Proteomes" id="UP001489902"/>
    </source>
</evidence>
<evidence type="ECO:0000256" key="2">
    <source>
        <dbReference type="SAM" id="Phobius"/>
    </source>
</evidence>
<feature type="coiled-coil region" evidence="1">
    <location>
        <begin position="115"/>
        <end position="142"/>
    </location>
</feature>
<keyword evidence="4" id="KW-1185">Reference proteome</keyword>
<keyword evidence="2" id="KW-1133">Transmembrane helix</keyword>
<name>A0ABZ2WT12_9HYPO</name>
<keyword evidence="2" id="KW-0472">Membrane</keyword>
<dbReference type="Proteomes" id="UP001489902">
    <property type="component" value="Chromosome 2"/>
</dbReference>
<evidence type="ECO:0000256" key="1">
    <source>
        <dbReference type="SAM" id="Coils"/>
    </source>
</evidence>
<reference evidence="3 4" key="1">
    <citation type="submission" date="2024-04" db="EMBL/GenBank/DDBJ databases">
        <title>Complete genome sequence of Fusarium acuminatum.</title>
        <authorList>
            <person name="Lan B."/>
        </authorList>
    </citation>
    <scope>NUCLEOTIDE SEQUENCE [LARGE SCALE GENOMIC DNA]</scope>
    <source>
        <strain evidence="3">1A</strain>
    </source>
</reference>
<sequence>MPPFRLSHDASPFTYSLLGDTTSTHNTTIRAQSCSVINSKKYPLLRSLHMLHRRNASPGVIGIVVGLTLLATTIAVGLFAWNWSTLKQMEVRKNQKRQKKHHCHRHSSHRHRHTQAVLNGDLEDIEDNLEHISQEEDQHAEIHHHPNCRHQRLHHRHDHPTMSDWTPQQPEPILSIPSGWSQHRHSIQPPNEMDAPQIHGGWNMPHFFGQRRNKRDRVARS</sequence>
<feature type="transmembrane region" description="Helical" evidence="2">
    <location>
        <begin position="60"/>
        <end position="83"/>
    </location>
</feature>
<proteinExistence type="predicted"/>